<evidence type="ECO:0000313" key="1">
    <source>
        <dbReference type="EMBL" id="MBK1867399.1"/>
    </source>
</evidence>
<evidence type="ECO:0000313" key="2">
    <source>
        <dbReference type="Proteomes" id="UP000616151"/>
    </source>
</evidence>
<dbReference type="Proteomes" id="UP000616151">
    <property type="component" value="Unassembled WGS sequence"/>
</dbReference>
<organism evidence="1 2">
    <name type="scientific">Taklimakanibacter albus</name>
    <dbReference type="NCBI Taxonomy" id="2800327"/>
    <lineage>
        <taxon>Bacteria</taxon>
        <taxon>Pseudomonadati</taxon>
        <taxon>Pseudomonadota</taxon>
        <taxon>Alphaproteobacteria</taxon>
        <taxon>Hyphomicrobiales</taxon>
        <taxon>Aestuariivirgaceae</taxon>
        <taxon>Taklimakanibacter</taxon>
    </lineage>
</organism>
<dbReference type="EMBL" id="JAENHL010000007">
    <property type="protein sequence ID" value="MBK1867399.1"/>
    <property type="molecule type" value="Genomic_DNA"/>
</dbReference>
<comment type="caution">
    <text evidence="1">The sequence shown here is derived from an EMBL/GenBank/DDBJ whole genome shotgun (WGS) entry which is preliminary data.</text>
</comment>
<proteinExistence type="predicted"/>
<gene>
    <name evidence="1" type="primary">betI</name>
    <name evidence="1" type="ORF">JHL16_13670</name>
</gene>
<keyword evidence="2" id="KW-1185">Reference proteome</keyword>
<accession>A0ACC5R424</accession>
<protein>
    <submittedName>
        <fullName evidence="1">Transcriptional regulator BetI</fullName>
    </submittedName>
</protein>
<sequence length="214" mass="24017">MGTVGKTKIRIKDVRRIELIEAAYRVFLADGLNGLTTTRICREAGMSQGILTYYFKNKDEVLFQMVRHSNRLLVEDIIARLRRARTGWERLQAVIEGNFPERHYDANTAKAWVSFFAAAASNGRYAMLQQFFYRRLRSNLASALAGNLAPGELDHFARGFAAMIDGLWLRRGCTGDLTAAEAVRLVTGYSERALGPEIVARLRRTEGPSARASD</sequence>
<reference evidence="1" key="1">
    <citation type="submission" date="2021-01" db="EMBL/GenBank/DDBJ databases">
        <authorList>
            <person name="Sun Q."/>
        </authorList>
    </citation>
    <scope>NUCLEOTIDE SEQUENCE</scope>
    <source>
        <strain evidence="1">YIM B02566</strain>
    </source>
</reference>
<name>A0ACC5R424_9HYPH</name>